<evidence type="ECO:0000256" key="4">
    <source>
        <dbReference type="ARBA" id="ARBA00022722"/>
    </source>
</evidence>
<feature type="binding site" evidence="9">
    <location>
        <position position="122"/>
    </location>
    <ligand>
        <name>Zn(2+)</name>
        <dbReference type="ChEBI" id="CHEBI:29105"/>
        <note>catalytic</note>
    </ligand>
</feature>
<evidence type="ECO:0000256" key="9">
    <source>
        <dbReference type="HAMAP-Rule" id="MF_00009"/>
    </source>
</evidence>
<evidence type="ECO:0000256" key="3">
    <source>
        <dbReference type="ARBA" id="ARBA00022552"/>
    </source>
</evidence>
<dbReference type="GO" id="GO:0004222">
    <property type="term" value="F:metalloendopeptidase activity"/>
    <property type="evidence" value="ECO:0007669"/>
    <property type="project" value="InterPro"/>
</dbReference>
<evidence type="ECO:0000256" key="8">
    <source>
        <dbReference type="ARBA" id="ARBA00022833"/>
    </source>
</evidence>
<dbReference type="RefSeq" id="WP_040104620.1">
    <property type="nucleotide sequence ID" value="NZ_CANNFN010000001.1"/>
</dbReference>
<dbReference type="GO" id="GO:0008270">
    <property type="term" value="F:zinc ion binding"/>
    <property type="evidence" value="ECO:0007669"/>
    <property type="project" value="UniProtKB-UniRule"/>
</dbReference>
<dbReference type="PANTHER" id="PTHR46986:SF1">
    <property type="entry name" value="ENDORIBONUCLEASE YBEY, CHLOROPLASTIC"/>
    <property type="match status" value="1"/>
</dbReference>
<dbReference type="GO" id="GO:0004521">
    <property type="term" value="F:RNA endonuclease activity"/>
    <property type="evidence" value="ECO:0007669"/>
    <property type="project" value="UniProtKB-UniRule"/>
</dbReference>
<accession>A0A0C2DPA2</accession>
<dbReference type="Pfam" id="PF02130">
    <property type="entry name" value="YbeY"/>
    <property type="match status" value="1"/>
</dbReference>
<protein>
    <recommendedName>
        <fullName evidence="9">Endoribonuclease YbeY</fullName>
        <ecNumber evidence="9">3.1.-.-</ecNumber>
    </recommendedName>
</protein>
<dbReference type="NCBIfam" id="TIGR00043">
    <property type="entry name" value="rRNA maturation RNase YbeY"/>
    <property type="match status" value="1"/>
</dbReference>
<keyword evidence="4 9" id="KW-0540">Nuclease</keyword>
<evidence type="ECO:0000256" key="2">
    <source>
        <dbReference type="ARBA" id="ARBA00022517"/>
    </source>
</evidence>
<comment type="cofactor">
    <cofactor evidence="9">
        <name>Zn(2+)</name>
        <dbReference type="ChEBI" id="CHEBI:29105"/>
    </cofactor>
    <text evidence="9">Binds 1 zinc ion.</text>
</comment>
<organism evidence="10 11">
    <name type="scientific">Salinicoccus roseus</name>
    <dbReference type="NCBI Taxonomy" id="45670"/>
    <lineage>
        <taxon>Bacteria</taxon>
        <taxon>Bacillati</taxon>
        <taxon>Bacillota</taxon>
        <taxon>Bacilli</taxon>
        <taxon>Bacillales</taxon>
        <taxon>Staphylococcaceae</taxon>
        <taxon>Salinicoccus</taxon>
    </lineage>
</organism>
<feature type="binding site" evidence="9">
    <location>
        <position position="118"/>
    </location>
    <ligand>
        <name>Zn(2+)</name>
        <dbReference type="ChEBI" id="CHEBI:29105"/>
        <note>catalytic</note>
    </ligand>
</feature>
<keyword evidence="9" id="KW-0963">Cytoplasm</keyword>
<comment type="similarity">
    <text evidence="1 9">Belongs to the endoribonuclease YbeY family.</text>
</comment>
<keyword evidence="2 9" id="KW-0690">Ribosome biogenesis</keyword>
<dbReference type="PANTHER" id="PTHR46986">
    <property type="entry name" value="ENDORIBONUCLEASE YBEY, CHLOROPLASTIC"/>
    <property type="match status" value="1"/>
</dbReference>
<keyword evidence="3 9" id="KW-0698">rRNA processing</keyword>
<evidence type="ECO:0000256" key="5">
    <source>
        <dbReference type="ARBA" id="ARBA00022723"/>
    </source>
</evidence>
<dbReference type="EC" id="3.1.-.-" evidence="9"/>
<dbReference type="GO" id="GO:0006364">
    <property type="term" value="P:rRNA processing"/>
    <property type="evidence" value="ECO:0007669"/>
    <property type="project" value="UniProtKB-UniRule"/>
</dbReference>
<evidence type="ECO:0000256" key="6">
    <source>
        <dbReference type="ARBA" id="ARBA00022759"/>
    </source>
</evidence>
<dbReference type="GO" id="GO:0005737">
    <property type="term" value="C:cytoplasm"/>
    <property type="evidence" value="ECO:0007669"/>
    <property type="project" value="UniProtKB-SubCell"/>
</dbReference>
<sequence>MITIDFMDDGSFTDETQRGEIESLISFAYGHLNETDDAEISVSFVDEEEIQEINRNYREKDAVTDVISFAMEDEDDNVIHEDAPRMLGDIIICTDRAKSQAEEYGHSYKRELMFLTLHGFLHLLGYDHMEADEEKEMNRLQDEILDAFGVTRED</sequence>
<evidence type="ECO:0000313" key="10">
    <source>
        <dbReference type="EMBL" id="KIH71843.1"/>
    </source>
</evidence>
<keyword evidence="6 9" id="KW-0255">Endonuclease</keyword>
<gene>
    <name evidence="9" type="primary">ybeY</name>
    <name evidence="10" type="ORF">SN16_00300</name>
</gene>
<dbReference type="GeneID" id="77843979"/>
<comment type="function">
    <text evidence="9">Single strand-specific metallo-endoribonuclease involved in late-stage 70S ribosome quality control and in maturation of the 3' terminus of the 16S rRNA.</text>
</comment>
<feature type="binding site" evidence="9">
    <location>
        <position position="128"/>
    </location>
    <ligand>
        <name>Zn(2+)</name>
        <dbReference type="ChEBI" id="CHEBI:29105"/>
        <note>catalytic</note>
    </ligand>
</feature>
<keyword evidence="8 9" id="KW-0862">Zinc</keyword>
<reference evidence="10 11" key="1">
    <citation type="submission" date="2015-01" db="EMBL/GenBank/DDBJ databases">
        <title>Genome sequences of high lactate-tolerant strain Salinicoccus roseus W12 with industrial interest.</title>
        <authorList>
            <person name="Wang H."/>
            <person name="Yu B."/>
        </authorList>
    </citation>
    <scope>NUCLEOTIDE SEQUENCE [LARGE SCALE GENOMIC DNA]</scope>
    <source>
        <strain evidence="10 11">W12</strain>
    </source>
</reference>
<dbReference type="InterPro" id="IPR002036">
    <property type="entry name" value="YbeY"/>
</dbReference>
<evidence type="ECO:0000256" key="1">
    <source>
        <dbReference type="ARBA" id="ARBA00010875"/>
    </source>
</evidence>
<comment type="subcellular location">
    <subcellularLocation>
        <location evidence="9">Cytoplasm</location>
    </subcellularLocation>
</comment>
<dbReference type="InterPro" id="IPR020549">
    <property type="entry name" value="YbeY_CS"/>
</dbReference>
<dbReference type="HAMAP" id="MF_00009">
    <property type="entry name" value="Endoribonucl_YbeY"/>
    <property type="match status" value="1"/>
</dbReference>
<dbReference type="EMBL" id="JXII01000001">
    <property type="protein sequence ID" value="KIH71843.1"/>
    <property type="molecule type" value="Genomic_DNA"/>
</dbReference>
<keyword evidence="7 9" id="KW-0378">Hydrolase</keyword>
<name>A0A0C2DPA2_9STAP</name>
<dbReference type="STRING" id="45670.SN16_00300"/>
<dbReference type="AlphaFoldDB" id="A0A0C2DPA2"/>
<keyword evidence="5 9" id="KW-0479">Metal-binding</keyword>
<dbReference type="PROSITE" id="PS01306">
    <property type="entry name" value="UPF0054"/>
    <property type="match status" value="1"/>
</dbReference>
<proteinExistence type="inferred from homology"/>
<comment type="caution">
    <text evidence="10">The sequence shown here is derived from an EMBL/GenBank/DDBJ whole genome shotgun (WGS) entry which is preliminary data.</text>
</comment>
<evidence type="ECO:0000313" key="11">
    <source>
        <dbReference type="Proteomes" id="UP000031546"/>
    </source>
</evidence>
<dbReference type="Gene3D" id="3.40.390.30">
    <property type="entry name" value="Metalloproteases ('zincins'), catalytic domain"/>
    <property type="match status" value="1"/>
</dbReference>
<dbReference type="InterPro" id="IPR023091">
    <property type="entry name" value="MetalPrtase_cat_dom_sf_prd"/>
</dbReference>
<dbReference type="Proteomes" id="UP000031546">
    <property type="component" value="Unassembled WGS sequence"/>
</dbReference>
<evidence type="ECO:0000256" key="7">
    <source>
        <dbReference type="ARBA" id="ARBA00022801"/>
    </source>
</evidence>
<dbReference type="SUPFAM" id="SSF55486">
    <property type="entry name" value="Metalloproteases ('zincins'), catalytic domain"/>
    <property type="match status" value="1"/>
</dbReference>